<dbReference type="AlphaFoldDB" id="A0A0L6VFN2"/>
<name>A0A0L6VFN2_9BASI</name>
<dbReference type="VEuPathDB" id="FungiDB:VP01_1836g1"/>
<evidence type="ECO:0000313" key="1">
    <source>
        <dbReference type="EMBL" id="KNZ58900.1"/>
    </source>
</evidence>
<evidence type="ECO:0000313" key="2">
    <source>
        <dbReference type="Proteomes" id="UP000037035"/>
    </source>
</evidence>
<comment type="caution">
    <text evidence="1">The sequence shown here is derived from an EMBL/GenBank/DDBJ whole genome shotgun (WGS) entry which is preliminary data.</text>
</comment>
<dbReference type="EMBL" id="LAVV01006655">
    <property type="protein sequence ID" value="KNZ58900.1"/>
    <property type="molecule type" value="Genomic_DNA"/>
</dbReference>
<gene>
    <name evidence="1" type="ORF">VP01_1836g1</name>
</gene>
<organism evidence="1 2">
    <name type="scientific">Puccinia sorghi</name>
    <dbReference type="NCBI Taxonomy" id="27349"/>
    <lineage>
        <taxon>Eukaryota</taxon>
        <taxon>Fungi</taxon>
        <taxon>Dikarya</taxon>
        <taxon>Basidiomycota</taxon>
        <taxon>Pucciniomycotina</taxon>
        <taxon>Pucciniomycetes</taxon>
        <taxon>Pucciniales</taxon>
        <taxon>Pucciniaceae</taxon>
        <taxon>Puccinia</taxon>
    </lineage>
</organism>
<sequence length="116" mass="12334">MPDQTLTHGPGSFVCGAESLEGKLGNLTRGMVAPLQCDLVSSYLIPISAGQPPPVCEIWTDAEIVDTIRHAGPADPDYDPLRNSVMAPGPRCSGPKLAKYLVESGLLFHGHWIVPS</sequence>
<protein>
    <submittedName>
        <fullName evidence="1">Uncharacterized protein</fullName>
    </submittedName>
</protein>
<reference evidence="1 2" key="1">
    <citation type="submission" date="2015-08" db="EMBL/GenBank/DDBJ databases">
        <title>Next Generation Sequencing and Analysis of the Genome of Puccinia sorghi L Schw, the Causal Agent of Maize Common Rust.</title>
        <authorList>
            <person name="Rochi L."/>
            <person name="Burguener G."/>
            <person name="Darino M."/>
            <person name="Turjanski A."/>
            <person name="Kreff E."/>
            <person name="Dieguez M.J."/>
            <person name="Sacco F."/>
        </authorList>
    </citation>
    <scope>NUCLEOTIDE SEQUENCE [LARGE SCALE GENOMIC DNA]</scope>
    <source>
        <strain evidence="1 2">RO10H11247</strain>
    </source>
</reference>
<dbReference type="Proteomes" id="UP000037035">
    <property type="component" value="Unassembled WGS sequence"/>
</dbReference>
<proteinExistence type="predicted"/>
<keyword evidence="2" id="KW-1185">Reference proteome</keyword>
<accession>A0A0L6VFN2</accession>